<reference evidence="9 10" key="1">
    <citation type="journal article" date="2019" name="Appl. Environ. Microbiol.">
        <title>Clostridium scindens ATCC 35704: integration of nutritional requirements, the complete genome sequence, and global transcriptional responses to bile acids.</title>
        <authorList>
            <person name="Devendran S."/>
            <person name="Shrestha R."/>
            <person name="Alves J.M.P."/>
            <person name="Wolf P.G."/>
            <person name="Ly L."/>
            <person name="Hernandez A.G."/>
            <person name="Mendez-Garcia C."/>
            <person name="Inboden A."/>
            <person name="Wiley J."/>
            <person name="Paul O."/>
            <person name="Allen A."/>
            <person name="Springer E."/>
            <person name="Wright C.L."/>
            <person name="Fields C.J."/>
            <person name="Daniel S.L."/>
            <person name="Ridlon J.M."/>
        </authorList>
    </citation>
    <scope>NUCLEOTIDE SEQUENCE [LARGE SCALE GENOMIC DNA]</scope>
    <source>
        <strain evidence="9 10">ATCC 35704</strain>
    </source>
</reference>
<evidence type="ECO:0000256" key="6">
    <source>
        <dbReference type="ARBA" id="ARBA00022989"/>
    </source>
</evidence>
<keyword evidence="10" id="KW-1185">Reference proteome</keyword>
<dbReference type="CDD" id="cd06261">
    <property type="entry name" value="TM_PBP2"/>
    <property type="match status" value="1"/>
</dbReference>
<feature type="transmembrane region" description="Helical" evidence="8">
    <location>
        <begin position="100"/>
        <end position="121"/>
    </location>
</feature>
<feature type="transmembrane region" description="Helical" evidence="8">
    <location>
        <begin position="133"/>
        <end position="154"/>
    </location>
</feature>
<dbReference type="Proteomes" id="UP000289664">
    <property type="component" value="Chromosome"/>
</dbReference>
<evidence type="ECO:0000256" key="8">
    <source>
        <dbReference type="RuleBase" id="RU363032"/>
    </source>
</evidence>
<keyword evidence="6 8" id="KW-1133">Transmembrane helix</keyword>
<dbReference type="Pfam" id="PF00528">
    <property type="entry name" value="BPD_transp_1"/>
    <property type="match status" value="1"/>
</dbReference>
<comment type="subcellular location">
    <subcellularLocation>
        <location evidence="1">Cell inner membrane</location>
        <topology evidence="1">Multi-pass membrane protein</topology>
    </subcellularLocation>
    <subcellularLocation>
        <location evidence="8">Cell membrane</location>
        <topology evidence="8">Multi-pass membrane protein</topology>
    </subcellularLocation>
</comment>
<feature type="transmembrane region" description="Helical" evidence="8">
    <location>
        <begin position="12"/>
        <end position="33"/>
    </location>
</feature>
<dbReference type="SUPFAM" id="SSF161098">
    <property type="entry name" value="MetI-like"/>
    <property type="match status" value="1"/>
</dbReference>
<proteinExistence type="inferred from homology"/>
<dbReference type="PROSITE" id="PS50928">
    <property type="entry name" value="ABC_TM1"/>
    <property type="match status" value="1"/>
</dbReference>
<dbReference type="OrthoDB" id="9782004at2"/>
<dbReference type="InterPro" id="IPR000515">
    <property type="entry name" value="MetI-like"/>
</dbReference>
<dbReference type="AlphaFoldDB" id="B0NIW3"/>
<dbReference type="RefSeq" id="WP_004608106.1">
    <property type="nucleotide sequence ID" value="NZ_CP036170.1"/>
</dbReference>
<keyword evidence="5 8" id="KW-0812">Transmembrane</keyword>
<feature type="transmembrane region" description="Helical" evidence="8">
    <location>
        <begin position="65"/>
        <end position="88"/>
    </location>
</feature>
<dbReference type="Gene3D" id="1.10.3720.10">
    <property type="entry name" value="MetI-like"/>
    <property type="match status" value="1"/>
</dbReference>
<dbReference type="InterPro" id="IPR035906">
    <property type="entry name" value="MetI-like_sf"/>
</dbReference>
<feature type="transmembrane region" description="Helical" evidence="8">
    <location>
        <begin position="190"/>
        <end position="213"/>
    </location>
</feature>
<protein>
    <submittedName>
        <fullName evidence="9">2-aminoethylphosphonate transport system permease protein PhnV</fullName>
    </submittedName>
</protein>
<organism evidence="9 10">
    <name type="scientific">Clostridium scindens (strain ATCC 35704 / DSM 5676 / VPI 13733 / 19)</name>
    <dbReference type="NCBI Taxonomy" id="411468"/>
    <lineage>
        <taxon>Bacteria</taxon>
        <taxon>Bacillati</taxon>
        <taxon>Bacillota</taxon>
        <taxon>Clostridia</taxon>
        <taxon>Lachnospirales</taxon>
        <taxon>Lachnospiraceae</taxon>
    </lineage>
</organism>
<evidence type="ECO:0000313" key="10">
    <source>
        <dbReference type="Proteomes" id="UP000289664"/>
    </source>
</evidence>
<evidence type="ECO:0000256" key="2">
    <source>
        <dbReference type="ARBA" id="ARBA00022448"/>
    </source>
</evidence>
<keyword evidence="3" id="KW-1003">Cell membrane</keyword>
<accession>B0NIW3</accession>
<dbReference type="GO" id="GO:0005886">
    <property type="term" value="C:plasma membrane"/>
    <property type="evidence" value="ECO:0007669"/>
    <property type="project" value="UniProtKB-SubCell"/>
</dbReference>
<feature type="transmembrane region" description="Helical" evidence="8">
    <location>
        <begin position="233"/>
        <end position="254"/>
    </location>
</feature>
<evidence type="ECO:0000256" key="3">
    <source>
        <dbReference type="ARBA" id="ARBA00022475"/>
    </source>
</evidence>
<evidence type="ECO:0000256" key="4">
    <source>
        <dbReference type="ARBA" id="ARBA00022519"/>
    </source>
</evidence>
<gene>
    <name evidence="9" type="primary">phnV</name>
    <name evidence="9" type="ORF">HDCHBGLK_01892</name>
</gene>
<dbReference type="STRING" id="411468.CLOSCI_03442"/>
<keyword evidence="2 8" id="KW-0813">Transport</keyword>
<comment type="similarity">
    <text evidence="8">Belongs to the binding-protein-dependent transport system permease family.</text>
</comment>
<evidence type="ECO:0000256" key="5">
    <source>
        <dbReference type="ARBA" id="ARBA00022692"/>
    </source>
</evidence>
<dbReference type="GO" id="GO:0055085">
    <property type="term" value="P:transmembrane transport"/>
    <property type="evidence" value="ECO:0007669"/>
    <property type="project" value="InterPro"/>
</dbReference>
<dbReference type="GeneID" id="62696099"/>
<evidence type="ECO:0000313" key="9">
    <source>
        <dbReference type="EMBL" id="QBF74490.1"/>
    </source>
</evidence>
<evidence type="ECO:0000256" key="7">
    <source>
        <dbReference type="ARBA" id="ARBA00023136"/>
    </source>
</evidence>
<dbReference type="PANTHER" id="PTHR43357:SF4">
    <property type="entry name" value="INNER MEMBRANE ABC TRANSPORTER PERMEASE PROTEIN YDCV"/>
    <property type="match status" value="1"/>
</dbReference>
<dbReference type="KEGG" id="csci:HDCHBGLK_01892"/>
<dbReference type="EMBL" id="CP036170">
    <property type="protein sequence ID" value="QBF74490.1"/>
    <property type="molecule type" value="Genomic_DNA"/>
</dbReference>
<dbReference type="eggNOG" id="COG1177">
    <property type="taxonomic scope" value="Bacteria"/>
</dbReference>
<sequence length="271" mass="31097">MMQKRKTIWNRIVIWLLVISILLPLILLGVWVFTERWAWPDIIPQVFSTRAIREVWGRKEQLFQVFFSSIYISFLVGLLAVTIGLMTSKALLFYEFRGKYWIHFFTVLPFMVPATVFAMGIQVTFIRIGWNNTVTGVVVAHLIYSLPYAVRLIMDGMEAAGDKLEEQARVLGASPTYAFCKITLPILTPVMLSAFCMSYIVSFSQYFITLLIGGGKIKTFPMIMVPYLQGGDRNIACIYSLIFLVVTLTLFGIFDRIAKRFGRQEDTEFYV</sequence>
<dbReference type="PANTHER" id="PTHR43357">
    <property type="entry name" value="INNER MEMBRANE ABC TRANSPORTER PERMEASE PROTEIN YDCV"/>
    <property type="match status" value="1"/>
</dbReference>
<keyword evidence="7 8" id="KW-0472">Membrane</keyword>
<evidence type="ECO:0000256" key="1">
    <source>
        <dbReference type="ARBA" id="ARBA00004429"/>
    </source>
</evidence>
<keyword evidence="4" id="KW-0997">Cell inner membrane</keyword>
<name>B0NIW3_CLOS5</name>
<dbReference type="HOGENOM" id="CLU_016047_3_1_9"/>